<reference evidence="8 9" key="1">
    <citation type="journal article" date="2007" name="Int. J. Syst. Evol. Microbiol.">
        <title>Oceanobacillus profundus sp. nov., isolated from a deep-sea sediment core.</title>
        <authorList>
            <person name="Kim Y.G."/>
            <person name="Choi D.H."/>
            <person name="Hyun S."/>
            <person name="Cho B.C."/>
        </authorList>
    </citation>
    <scope>NUCLEOTIDE SEQUENCE [LARGE SCALE GENOMIC DNA]</scope>
    <source>
        <strain evidence="8 9">DSM 18246</strain>
    </source>
</reference>
<evidence type="ECO:0000313" key="9">
    <source>
        <dbReference type="Proteomes" id="UP000285456"/>
    </source>
</evidence>
<dbReference type="InterPro" id="IPR042194">
    <property type="entry name" value="FHIPEP_1"/>
</dbReference>
<evidence type="ECO:0000256" key="3">
    <source>
        <dbReference type="ARBA" id="ARBA00022475"/>
    </source>
</evidence>
<keyword evidence="6 7" id="KW-0472">Membrane</keyword>
<dbReference type="PIRSF" id="PIRSF005419">
    <property type="entry name" value="FlhA"/>
    <property type="match status" value="1"/>
</dbReference>
<accession>A0A417YJY8</accession>
<dbReference type="Gene3D" id="3.40.50.12790">
    <property type="entry name" value="FHIPEP family, domain 4"/>
    <property type="match status" value="1"/>
</dbReference>
<evidence type="ECO:0000256" key="5">
    <source>
        <dbReference type="ARBA" id="ARBA00022989"/>
    </source>
</evidence>
<evidence type="ECO:0000256" key="2">
    <source>
        <dbReference type="ARBA" id="ARBA00008835"/>
    </source>
</evidence>
<dbReference type="InterPro" id="IPR042193">
    <property type="entry name" value="FHIPEP_3"/>
</dbReference>
<feature type="transmembrane region" description="Helical" evidence="7">
    <location>
        <begin position="6"/>
        <end position="23"/>
    </location>
</feature>
<feature type="transmembrane region" description="Helical" evidence="7">
    <location>
        <begin position="272"/>
        <end position="305"/>
    </location>
</feature>
<dbReference type="NCBIfam" id="TIGR01398">
    <property type="entry name" value="FlhA"/>
    <property type="match status" value="1"/>
</dbReference>
<dbReference type="InterPro" id="IPR006301">
    <property type="entry name" value="FlhA"/>
</dbReference>
<dbReference type="Gene3D" id="3.40.30.60">
    <property type="entry name" value="FHIPEP family, domain 1"/>
    <property type="match status" value="1"/>
</dbReference>
<evidence type="ECO:0000256" key="4">
    <source>
        <dbReference type="ARBA" id="ARBA00022692"/>
    </source>
</evidence>
<feature type="transmembrane region" description="Helical" evidence="7">
    <location>
        <begin position="188"/>
        <end position="208"/>
    </location>
</feature>
<proteinExistence type="inferred from homology"/>
<dbReference type="OrthoDB" id="9759185at2"/>
<dbReference type="InterPro" id="IPR042196">
    <property type="entry name" value="FHIPEP_4"/>
</dbReference>
<organism evidence="8 9">
    <name type="scientific">Oceanobacillus profundus</name>
    <dbReference type="NCBI Taxonomy" id="372463"/>
    <lineage>
        <taxon>Bacteria</taxon>
        <taxon>Bacillati</taxon>
        <taxon>Bacillota</taxon>
        <taxon>Bacilli</taxon>
        <taxon>Bacillales</taxon>
        <taxon>Bacillaceae</taxon>
        <taxon>Oceanobacillus</taxon>
    </lineage>
</organism>
<dbReference type="Gene3D" id="1.10.8.540">
    <property type="entry name" value="FHIPEP family, domain 3"/>
    <property type="match status" value="1"/>
</dbReference>
<keyword evidence="9" id="KW-1185">Reference proteome</keyword>
<feature type="transmembrane region" description="Helical" evidence="7">
    <location>
        <begin position="229"/>
        <end position="252"/>
    </location>
</feature>
<dbReference type="GO" id="GO:0009306">
    <property type="term" value="P:protein secretion"/>
    <property type="evidence" value="ECO:0007669"/>
    <property type="project" value="InterPro"/>
</dbReference>
<comment type="subcellular location">
    <subcellularLocation>
        <location evidence="1 7">Cell membrane</location>
        <topology evidence="1 7">Multi-pass membrane protein</topology>
    </subcellularLocation>
</comment>
<comment type="caution">
    <text evidence="8">The sequence shown here is derived from an EMBL/GenBank/DDBJ whole genome shotgun (WGS) entry which is preliminary data.</text>
</comment>
<keyword evidence="7" id="KW-0813">Transport</keyword>
<keyword evidence="7" id="KW-1005">Bacterial flagellum biogenesis</keyword>
<feature type="transmembrane region" description="Helical" evidence="7">
    <location>
        <begin position="103"/>
        <end position="120"/>
    </location>
</feature>
<evidence type="ECO:0000313" key="8">
    <source>
        <dbReference type="EMBL" id="RHW33625.1"/>
    </source>
</evidence>
<dbReference type="InterPro" id="IPR025505">
    <property type="entry name" value="FHIPEP_CS"/>
</dbReference>
<evidence type="ECO:0000256" key="7">
    <source>
        <dbReference type="RuleBase" id="RU364093"/>
    </source>
</evidence>
<dbReference type="PANTHER" id="PTHR30161">
    <property type="entry name" value="FLAGELLAR EXPORT PROTEIN, MEMBRANE FLHA SUBUNIT-RELATED"/>
    <property type="match status" value="1"/>
</dbReference>
<keyword evidence="8" id="KW-0966">Cell projection</keyword>
<keyword evidence="4 7" id="KW-0812">Transmembrane</keyword>
<feature type="transmembrane region" description="Helical" evidence="7">
    <location>
        <begin position="53"/>
        <end position="72"/>
    </location>
</feature>
<dbReference type="PANTHER" id="PTHR30161:SF1">
    <property type="entry name" value="FLAGELLAR BIOSYNTHESIS PROTEIN FLHA-RELATED"/>
    <property type="match status" value="1"/>
</dbReference>
<feature type="transmembrane region" description="Helical" evidence="7">
    <location>
        <begin position="30"/>
        <end position="47"/>
    </location>
</feature>
<comment type="function">
    <text evidence="7">Required for formation of the rod structure of the flagellar apparatus. Together with FliI and FliH, may constitute the export apparatus of flagellin.</text>
</comment>
<comment type="similarity">
    <text evidence="2 7">Belongs to the FHIPEP (flagella/HR/invasion proteins export pore) family.</text>
</comment>
<dbReference type="InterPro" id="IPR001712">
    <property type="entry name" value="T3SS_FHIPEP"/>
</dbReference>
<dbReference type="PRINTS" id="PR00949">
    <property type="entry name" value="TYPE3IMAPROT"/>
</dbReference>
<dbReference type="Proteomes" id="UP000285456">
    <property type="component" value="Unassembled WGS sequence"/>
</dbReference>
<dbReference type="AlphaFoldDB" id="A0A417YJY8"/>
<gene>
    <name evidence="7 8" type="primary">flhA</name>
    <name evidence="8" type="ORF">D1B32_06180</name>
</gene>
<evidence type="ECO:0000256" key="1">
    <source>
        <dbReference type="ARBA" id="ARBA00004651"/>
    </source>
</evidence>
<sequence>MKARDLSVLLAVILVIIMLVIPLPGWLLSVLILVNIIIALMVILVSMNTQEPLQFSVFPTIILLVTLFRLALNVSTTRSILAEADAGGVVDTFGSFVIGDNPLVGFVVFIILVIINFLVITKGSERVSEVAARFSLDAMPGKQMSIDADLNAGLISESQARERREKVEREADFHGSMDGASKFVKGDAIAGIIIVLINVVFGLIIGIVQMGMPFGEAVNTFIRLTVGDGLVSQIPALLMSTATGIVVTRSAGNGNLGSEVTGQLLQYPKLLYIAAGTIFLLGLTPINFFLTTMLASILALSGYFLEKQSKMPPEIQTEEEEDQTESSAMKSSENVVSLLSMDPIEFEFGYGLIPLADTNQGGDLLDRVIMIRRQLAIELGIVIPVVRIRDNIQLNPNEYRLKIKGNEVASGELLLDHYLAMAPDFSDDTLDGIDTKEPAFGLPAKWISEENKDEAELSGYTVVDPPSVVSTHITEVIKRQAHTLLGRQETKQLIDHLKESYPILVDEVTPEPLAIGDVQKVLAKLLRENISIRNLPIIFETLADFSKMTNDTELLGEYVRQALSSQITNQYAGEDMQMKVITVSGKVEKLIADHIQQTEHGNYLALDPDSQQEIIKTIHTEAEKLALQEESTIVLCSPAIRMYVKQLLDRFLPQVIVLSYNELEPDVQVQSVGVVNVA</sequence>
<keyword evidence="8" id="KW-0969">Cilium</keyword>
<protein>
    <recommendedName>
        <fullName evidence="7">Flagellar biosynthesis protein FlhA</fullName>
    </recommendedName>
</protein>
<name>A0A417YJY8_9BACI</name>
<dbReference type="EMBL" id="QWEH01000003">
    <property type="protein sequence ID" value="RHW33625.1"/>
    <property type="molecule type" value="Genomic_DNA"/>
</dbReference>
<dbReference type="RefSeq" id="WP_118888918.1">
    <property type="nucleotide sequence ID" value="NZ_JAMAWL010000001.1"/>
</dbReference>
<keyword evidence="7" id="KW-1006">Bacterial flagellum protein export</keyword>
<dbReference type="Pfam" id="PF00771">
    <property type="entry name" value="FHIPEP"/>
    <property type="match status" value="1"/>
</dbReference>
<dbReference type="PROSITE" id="PS00994">
    <property type="entry name" value="FHIPEP"/>
    <property type="match status" value="1"/>
</dbReference>
<keyword evidence="8" id="KW-0282">Flagellum</keyword>
<keyword evidence="3 7" id="KW-1003">Cell membrane</keyword>
<keyword evidence="7" id="KW-0653">Protein transport</keyword>
<dbReference type="GO" id="GO:0005886">
    <property type="term" value="C:plasma membrane"/>
    <property type="evidence" value="ECO:0007669"/>
    <property type="project" value="UniProtKB-SubCell"/>
</dbReference>
<evidence type="ECO:0000256" key="6">
    <source>
        <dbReference type="ARBA" id="ARBA00023136"/>
    </source>
</evidence>
<dbReference type="GO" id="GO:0044780">
    <property type="term" value="P:bacterial-type flagellum assembly"/>
    <property type="evidence" value="ECO:0007669"/>
    <property type="project" value="InterPro"/>
</dbReference>
<keyword evidence="5 7" id="KW-1133">Transmembrane helix</keyword>